<dbReference type="EMBL" id="BMEY01000017">
    <property type="protein sequence ID" value="GGA84785.1"/>
    <property type="molecule type" value="Genomic_DNA"/>
</dbReference>
<dbReference type="Proteomes" id="UP000613512">
    <property type="component" value="Unassembled WGS sequence"/>
</dbReference>
<dbReference type="Pfam" id="PF01425">
    <property type="entry name" value="Amidase"/>
    <property type="match status" value="1"/>
</dbReference>
<organism evidence="2 3">
    <name type="scientific">Ornithinibacillus halotolerans</name>
    <dbReference type="NCBI Taxonomy" id="1274357"/>
    <lineage>
        <taxon>Bacteria</taxon>
        <taxon>Bacillati</taxon>
        <taxon>Bacillota</taxon>
        <taxon>Bacilli</taxon>
        <taxon>Bacillales</taxon>
        <taxon>Bacillaceae</taxon>
        <taxon>Ornithinibacillus</taxon>
    </lineage>
</organism>
<dbReference type="RefSeq" id="WP_188385475.1">
    <property type="nucleotide sequence ID" value="NZ_BMEY01000017.1"/>
</dbReference>
<dbReference type="NCBIfam" id="NF005300">
    <property type="entry name" value="PRK06828.1"/>
    <property type="match status" value="1"/>
</dbReference>
<dbReference type="PANTHER" id="PTHR42678">
    <property type="entry name" value="AMIDASE"/>
    <property type="match status" value="1"/>
</dbReference>
<name>A0A916WB83_9BACI</name>
<evidence type="ECO:0000313" key="2">
    <source>
        <dbReference type="EMBL" id="GGA84785.1"/>
    </source>
</evidence>
<dbReference type="InterPro" id="IPR023631">
    <property type="entry name" value="Amidase_dom"/>
</dbReference>
<protein>
    <submittedName>
        <fullName evidence="2">Amidase</fullName>
    </submittedName>
</protein>
<evidence type="ECO:0000259" key="1">
    <source>
        <dbReference type="Pfam" id="PF01425"/>
    </source>
</evidence>
<keyword evidence="3" id="KW-1185">Reference proteome</keyword>
<sequence>MTTNFIEANVLELQQAMDSGKLTAKKLTLTFLEQIAKYNQAGPKLNAVLEINPEALFIAELLDIERKTKGSRGPLHGIPILIKDNIDTGDKMHTTAGSVALADHYAKEDAFIVKQLREAGAIILGKTNLTEWANFLTIGMPNGYSSLGGQVLNPYGPGEFDVGGSSAGTGSAIAANFAPLGIGTETSGSILSPASSNSLVGIKPTVGLISRTGVIPISSSQDTTGPMTRTVTDAAILLGALTASDSNDSATQTNPNRVTDYTKYLHPEGLEGKRIGVPQNYLEGIPEEELSLVEQAIEDMKNLGAIIVRSVELPSQFSNMHVMIHEFKNGINAYLKDVDPTLPVYSLLDVIQYNQTHASVALKYGQKIFLEAESKSGRLTETEYLRARLEDLRLSQQDGIDKAIAEEQLDALLFVNNYGASIAAKAGYPSITVPAGYTEEGKPVGVTFTGLAFSEPLLIELGYAYEQATNHRKTPNLD</sequence>
<proteinExistence type="predicted"/>
<comment type="caution">
    <text evidence="2">The sequence shown here is derived from an EMBL/GenBank/DDBJ whole genome shotgun (WGS) entry which is preliminary data.</text>
</comment>
<reference evidence="2" key="1">
    <citation type="journal article" date="2014" name="Int. J. Syst. Evol. Microbiol.">
        <title>Complete genome sequence of Corynebacterium casei LMG S-19264T (=DSM 44701T), isolated from a smear-ripened cheese.</title>
        <authorList>
            <consortium name="US DOE Joint Genome Institute (JGI-PGF)"/>
            <person name="Walter F."/>
            <person name="Albersmeier A."/>
            <person name="Kalinowski J."/>
            <person name="Ruckert C."/>
        </authorList>
    </citation>
    <scope>NUCLEOTIDE SEQUENCE</scope>
    <source>
        <strain evidence="2">CGMCC 1.12408</strain>
    </source>
</reference>
<dbReference type="PANTHER" id="PTHR42678:SF34">
    <property type="entry name" value="OS04G0183300 PROTEIN"/>
    <property type="match status" value="1"/>
</dbReference>
<dbReference type="Gene3D" id="3.90.1300.10">
    <property type="entry name" value="Amidase signature (AS) domain"/>
    <property type="match status" value="1"/>
</dbReference>
<dbReference type="SUPFAM" id="SSF75304">
    <property type="entry name" value="Amidase signature (AS) enzymes"/>
    <property type="match status" value="1"/>
</dbReference>
<dbReference type="NCBIfam" id="NF006006">
    <property type="entry name" value="PRK08137.1"/>
    <property type="match status" value="1"/>
</dbReference>
<dbReference type="AlphaFoldDB" id="A0A916WB83"/>
<gene>
    <name evidence="2" type="primary">gatA</name>
    <name evidence="2" type="ORF">GCM10008025_29890</name>
</gene>
<dbReference type="InterPro" id="IPR036928">
    <property type="entry name" value="AS_sf"/>
</dbReference>
<reference evidence="2" key="2">
    <citation type="submission" date="2020-09" db="EMBL/GenBank/DDBJ databases">
        <authorList>
            <person name="Sun Q."/>
            <person name="Zhou Y."/>
        </authorList>
    </citation>
    <scope>NUCLEOTIDE SEQUENCE</scope>
    <source>
        <strain evidence="2">CGMCC 1.12408</strain>
    </source>
</reference>
<feature type="domain" description="Amidase" evidence="1">
    <location>
        <begin position="27"/>
        <end position="458"/>
    </location>
</feature>
<evidence type="ECO:0000313" key="3">
    <source>
        <dbReference type="Proteomes" id="UP000613512"/>
    </source>
</evidence>
<accession>A0A916WB83</accession>